<name>H8H2K9_DEIGI</name>
<evidence type="ECO:0000313" key="2">
    <source>
        <dbReference type="Proteomes" id="UP000007575"/>
    </source>
</evidence>
<proteinExistence type="predicted"/>
<reference evidence="1 2" key="1">
    <citation type="journal article" date="2012" name="PLoS ONE">
        <title>Genome sequence and transcriptome analysis of the radioresistant bacterium Deinococcus gobiensis: insights into the extreme environmental adaptations.</title>
        <authorList>
            <person name="Yuan M."/>
            <person name="Chen M."/>
            <person name="Zhang W."/>
            <person name="Lu W."/>
            <person name="Wang J."/>
            <person name="Yang M."/>
            <person name="Zhao P."/>
            <person name="Tang R."/>
            <person name="Li X."/>
            <person name="Hao Y."/>
            <person name="Zhou Z."/>
            <person name="Zhan Y."/>
            <person name="Yu H."/>
            <person name="Teng C."/>
            <person name="Yan Y."/>
            <person name="Ping S."/>
            <person name="Wang Y."/>
            <person name="Lin M."/>
        </authorList>
    </citation>
    <scope>NUCLEOTIDE SEQUENCE [LARGE SCALE GENOMIC DNA]</scope>
    <source>
        <strain evidence="2">DSM 21396 / JCM 16679 / CGMCC 1.7299 / I-0</strain>
        <plasmid evidence="1">P2</plasmid>
    </source>
</reference>
<dbReference type="RefSeq" id="WP_014686848.1">
    <property type="nucleotide sequence ID" value="NC_017791.1"/>
</dbReference>
<dbReference type="KEGG" id="dgo:DGo_PB0487"/>
<organism evidence="1 2">
    <name type="scientific">Deinococcus gobiensis (strain DSM 21396 / JCM 16679 / CGMCC 1.7299 / I-0)</name>
    <dbReference type="NCBI Taxonomy" id="745776"/>
    <lineage>
        <taxon>Bacteria</taxon>
        <taxon>Thermotogati</taxon>
        <taxon>Deinococcota</taxon>
        <taxon>Deinococci</taxon>
        <taxon>Deinococcales</taxon>
        <taxon>Deinococcaceae</taxon>
        <taxon>Deinococcus</taxon>
    </lineage>
</organism>
<dbReference type="AlphaFoldDB" id="H8H2K9"/>
<gene>
    <name evidence="1" type="ordered locus">DGo_PB0487</name>
</gene>
<dbReference type="Proteomes" id="UP000007575">
    <property type="component" value="Plasmid P2"/>
</dbReference>
<evidence type="ECO:0000313" key="1">
    <source>
        <dbReference type="EMBL" id="AFD27756.1"/>
    </source>
</evidence>
<keyword evidence="2" id="KW-1185">Reference proteome</keyword>
<geneLocation type="plasmid" evidence="1 2">
    <name>P2</name>
</geneLocation>
<dbReference type="EMBL" id="CP002193">
    <property type="protein sequence ID" value="AFD27756.1"/>
    <property type="molecule type" value="Genomic_DNA"/>
</dbReference>
<protein>
    <submittedName>
        <fullName evidence="1">Uncharacterized protein</fullName>
    </submittedName>
</protein>
<dbReference type="HOGENOM" id="CLU_2768972_0_0_0"/>
<keyword evidence="1" id="KW-0614">Plasmid</keyword>
<sequence length="69" mass="7567">MPRDLTLRPGDPRCPECHGRDRYDDWCRTCGAEAIDLPRNQECPGCTVDGCGGGTLCRDENPDLDGADE</sequence>
<accession>H8H2K9</accession>